<gene>
    <name evidence="1" type="ORF">OnM2_094024</name>
</gene>
<sequence>MPRFILSNEHKDTIPMFEFLAFNWVERLQGRLGFSSALSFFYIDVKNVNEHTN</sequence>
<organism evidence="1 2">
    <name type="scientific">Erysiphe neolycopersici</name>
    <dbReference type="NCBI Taxonomy" id="212602"/>
    <lineage>
        <taxon>Eukaryota</taxon>
        <taxon>Fungi</taxon>
        <taxon>Dikarya</taxon>
        <taxon>Ascomycota</taxon>
        <taxon>Pezizomycotina</taxon>
        <taxon>Leotiomycetes</taxon>
        <taxon>Erysiphales</taxon>
        <taxon>Erysiphaceae</taxon>
        <taxon>Erysiphe</taxon>
    </lineage>
</organism>
<comment type="caution">
    <text evidence="1">The sequence shown here is derived from an EMBL/GenBank/DDBJ whole genome shotgun (WGS) entry which is preliminary data.</text>
</comment>
<reference evidence="1 2" key="1">
    <citation type="journal article" date="2018" name="BMC Genomics">
        <title>Comparative genome analyses reveal sequence features reflecting distinct modes of host-adaptation between dicot and monocot powdery mildew.</title>
        <authorList>
            <person name="Wu Y."/>
            <person name="Ma X."/>
            <person name="Pan Z."/>
            <person name="Kale S.D."/>
            <person name="Song Y."/>
            <person name="King H."/>
            <person name="Zhang Q."/>
            <person name="Presley C."/>
            <person name="Deng X."/>
            <person name="Wei C.I."/>
            <person name="Xiao S."/>
        </authorList>
    </citation>
    <scope>NUCLEOTIDE SEQUENCE [LARGE SCALE GENOMIC DNA]</scope>
    <source>
        <strain evidence="1">UMSG2</strain>
    </source>
</reference>
<proteinExistence type="predicted"/>
<evidence type="ECO:0000313" key="2">
    <source>
        <dbReference type="Proteomes" id="UP000286134"/>
    </source>
</evidence>
<name>A0A420HBJ4_9PEZI</name>
<evidence type="ECO:0000313" key="1">
    <source>
        <dbReference type="EMBL" id="RKF54800.1"/>
    </source>
</evidence>
<dbReference type="Proteomes" id="UP000286134">
    <property type="component" value="Unassembled WGS sequence"/>
</dbReference>
<protein>
    <submittedName>
        <fullName evidence="1">Uncharacterized protein</fullName>
    </submittedName>
</protein>
<accession>A0A420HBJ4</accession>
<keyword evidence="2" id="KW-1185">Reference proteome</keyword>
<dbReference type="AlphaFoldDB" id="A0A420HBJ4"/>
<dbReference type="EMBL" id="MCFK01009490">
    <property type="protein sequence ID" value="RKF54800.1"/>
    <property type="molecule type" value="Genomic_DNA"/>
</dbReference>